<feature type="compositionally biased region" description="Basic and acidic residues" evidence="1">
    <location>
        <begin position="15"/>
        <end position="27"/>
    </location>
</feature>
<dbReference type="InterPro" id="IPR007922">
    <property type="entry name" value="DciA-like"/>
</dbReference>
<keyword evidence="3" id="KW-1185">Reference proteome</keyword>
<gene>
    <name evidence="2" type="ORF">FB473_003551</name>
</gene>
<accession>A0ABX0SKA3</accession>
<evidence type="ECO:0000313" key="3">
    <source>
        <dbReference type="Proteomes" id="UP000749311"/>
    </source>
</evidence>
<dbReference type="PANTHER" id="PTHR36456">
    <property type="entry name" value="UPF0232 PROTEIN SCO3875"/>
    <property type="match status" value="1"/>
</dbReference>
<evidence type="ECO:0000313" key="2">
    <source>
        <dbReference type="EMBL" id="NIH58849.1"/>
    </source>
</evidence>
<proteinExistence type="predicted"/>
<protein>
    <submittedName>
        <fullName evidence="2">Nucleic acid-binding Zn ribbon protein</fullName>
    </submittedName>
</protein>
<dbReference type="RefSeq" id="WP_167172130.1">
    <property type="nucleotide sequence ID" value="NZ_BAAAOO010000006.1"/>
</dbReference>
<evidence type="ECO:0000256" key="1">
    <source>
        <dbReference type="SAM" id="MobiDB-lite"/>
    </source>
</evidence>
<comment type="caution">
    <text evidence="2">The sequence shown here is derived from an EMBL/GenBank/DDBJ whole genome shotgun (WGS) entry which is preliminary data.</text>
</comment>
<dbReference type="EMBL" id="JAAMOZ010000006">
    <property type="protein sequence ID" value="NIH58849.1"/>
    <property type="molecule type" value="Genomic_DNA"/>
</dbReference>
<sequence length="209" mass="22790">MTGRGPEPAPGFEEGVPRESAAPREPSDGVEAEQFPPIVEPSDHDPLGLDVATRIAHDVAGILPAPRGVRPRRRRRSWDDTEQRSGSGPDSRDPQPLGRAFGRLVERKGWQTQLGLRQLLTAWSTLVGPTIAEHTQPEAFRDGVLLVRAESTAWATALRHMAPQLLAKLNHELGDGSVTRVEVHGPAAPSWKHGRLSVRDGRGPRDTYG</sequence>
<name>A0ABX0SKA3_9ACTN</name>
<organism evidence="2 3">
    <name type="scientific">Brooklawnia cerclae</name>
    <dbReference type="NCBI Taxonomy" id="349934"/>
    <lineage>
        <taxon>Bacteria</taxon>
        <taxon>Bacillati</taxon>
        <taxon>Actinomycetota</taxon>
        <taxon>Actinomycetes</taxon>
        <taxon>Propionibacteriales</taxon>
        <taxon>Propionibacteriaceae</taxon>
        <taxon>Brooklawnia</taxon>
    </lineage>
</organism>
<dbReference type="Pfam" id="PF05258">
    <property type="entry name" value="DciA"/>
    <property type="match status" value="1"/>
</dbReference>
<feature type="compositionally biased region" description="Basic and acidic residues" evidence="1">
    <location>
        <begin position="197"/>
        <end position="209"/>
    </location>
</feature>
<feature type="region of interest" description="Disordered" evidence="1">
    <location>
        <begin position="1"/>
        <end position="98"/>
    </location>
</feature>
<dbReference type="Proteomes" id="UP000749311">
    <property type="component" value="Unassembled WGS sequence"/>
</dbReference>
<feature type="region of interest" description="Disordered" evidence="1">
    <location>
        <begin position="185"/>
        <end position="209"/>
    </location>
</feature>
<dbReference type="PANTHER" id="PTHR36456:SF1">
    <property type="entry name" value="UPF0232 PROTEIN SCO3875"/>
    <property type="match status" value="1"/>
</dbReference>
<reference evidence="2 3" key="1">
    <citation type="submission" date="2020-02" db="EMBL/GenBank/DDBJ databases">
        <title>Sequencing the genomes of 1000 actinobacteria strains.</title>
        <authorList>
            <person name="Klenk H.-P."/>
        </authorList>
    </citation>
    <scope>NUCLEOTIDE SEQUENCE [LARGE SCALE GENOMIC DNA]</scope>
    <source>
        <strain evidence="2 3">DSM 19609</strain>
    </source>
</reference>